<organism evidence="3 4">
    <name type="scientific">Aliiglaciecola litoralis</name>
    <dbReference type="NCBI Taxonomy" id="582857"/>
    <lineage>
        <taxon>Bacteria</taxon>
        <taxon>Pseudomonadati</taxon>
        <taxon>Pseudomonadota</taxon>
        <taxon>Gammaproteobacteria</taxon>
        <taxon>Alteromonadales</taxon>
        <taxon>Alteromonadaceae</taxon>
        <taxon>Aliiglaciecola</taxon>
    </lineage>
</organism>
<name>A0ABN1LG74_9ALTE</name>
<dbReference type="InterPro" id="IPR027016">
    <property type="entry name" value="UCP029811"/>
</dbReference>
<gene>
    <name evidence="3" type="ORF">GCM10009114_12520</name>
</gene>
<comment type="caution">
    <text evidence="3">The sequence shown here is derived from an EMBL/GenBank/DDBJ whole genome shotgun (WGS) entry which is preliminary data.</text>
</comment>
<dbReference type="Proteomes" id="UP001500359">
    <property type="component" value="Unassembled WGS sequence"/>
</dbReference>
<dbReference type="EMBL" id="BAAAFD010000002">
    <property type="protein sequence ID" value="GAA0854941.1"/>
    <property type="molecule type" value="Genomic_DNA"/>
</dbReference>
<keyword evidence="1" id="KW-0732">Signal</keyword>
<sequence>MRTISLLLVSLLSITYSTASYAGWSLENQLSTLNFMSTKNQHITESHSFTQFSGSLDDSGRLEVTVELKSVETNIPIRNERMQEHLFEVNTSPSAKLVAQVPKAVLSMAAGETRSISLDTKITIKNVTADYPVQVRVTKDKDGRLVATTIKPIMIQAPKHGLVSGLGVLKEIAGLKSIGFTVPVYFSVVFSK</sequence>
<feature type="domain" description="Lipid/polyisoprenoid-binding YceI-like" evidence="2">
    <location>
        <begin position="23"/>
        <end position="191"/>
    </location>
</feature>
<evidence type="ECO:0000313" key="4">
    <source>
        <dbReference type="Proteomes" id="UP001500359"/>
    </source>
</evidence>
<feature type="signal peptide" evidence="1">
    <location>
        <begin position="1"/>
        <end position="22"/>
    </location>
</feature>
<dbReference type="Pfam" id="PF04264">
    <property type="entry name" value="YceI"/>
    <property type="match status" value="1"/>
</dbReference>
<evidence type="ECO:0000256" key="1">
    <source>
        <dbReference type="SAM" id="SignalP"/>
    </source>
</evidence>
<proteinExistence type="predicted"/>
<dbReference type="Gene3D" id="2.40.128.110">
    <property type="entry name" value="Lipid/polyisoprenoid-binding, YceI-like"/>
    <property type="match status" value="1"/>
</dbReference>
<dbReference type="InterPro" id="IPR036761">
    <property type="entry name" value="TTHA0802/YceI-like_sf"/>
</dbReference>
<keyword evidence="4" id="KW-1185">Reference proteome</keyword>
<accession>A0ABN1LG74</accession>
<evidence type="ECO:0000259" key="2">
    <source>
        <dbReference type="SMART" id="SM00867"/>
    </source>
</evidence>
<dbReference type="RefSeq" id="WP_343857673.1">
    <property type="nucleotide sequence ID" value="NZ_BAAAFD010000002.1"/>
</dbReference>
<dbReference type="SUPFAM" id="SSF101874">
    <property type="entry name" value="YceI-like"/>
    <property type="match status" value="1"/>
</dbReference>
<evidence type="ECO:0000313" key="3">
    <source>
        <dbReference type="EMBL" id="GAA0854941.1"/>
    </source>
</evidence>
<dbReference type="SMART" id="SM00867">
    <property type="entry name" value="YceI"/>
    <property type="match status" value="1"/>
</dbReference>
<dbReference type="InterPro" id="IPR007372">
    <property type="entry name" value="Lipid/polyisoprenoid-bd_YceI"/>
</dbReference>
<feature type="chain" id="PRO_5045121670" description="Lipid/polyisoprenoid-binding YceI-like domain-containing protein" evidence="1">
    <location>
        <begin position="23"/>
        <end position="192"/>
    </location>
</feature>
<reference evidence="3 4" key="1">
    <citation type="journal article" date="2019" name="Int. J. Syst. Evol. Microbiol.">
        <title>The Global Catalogue of Microorganisms (GCM) 10K type strain sequencing project: providing services to taxonomists for standard genome sequencing and annotation.</title>
        <authorList>
            <consortium name="The Broad Institute Genomics Platform"/>
            <consortium name="The Broad Institute Genome Sequencing Center for Infectious Disease"/>
            <person name="Wu L."/>
            <person name="Ma J."/>
        </authorList>
    </citation>
    <scope>NUCLEOTIDE SEQUENCE [LARGE SCALE GENOMIC DNA]</scope>
    <source>
        <strain evidence="3 4">JCM 15896</strain>
    </source>
</reference>
<dbReference type="PIRSF" id="PIRSF029811">
    <property type="entry name" value="UCP029811"/>
    <property type="match status" value="1"/>
</dbReference>
<protein>
    <recommendedName>
        <fullName evidence="2">Lipid/polyisoprenoid-binding YceI-like domain-containing protein</fullName>
    </recommendedName>
</protein>